<dbReference type="RefSeq" id="XP_058339487.1">
    <property type="nucleotide sequence ID" value="XM_058489741.1"/>
</dbReference>
<dbReference type="Proteomes" id="UP001234581">
    <property type="component" value="Unassembled WGS sequence"/>
</dbReference>
<comment type="caution">
    <text evidence="3">The sequence shown here is derived from an EMBL/GenBank/DDBJ whole genome shotgun (WGS) entry which is preliminary data.</text>
</comment>
<dbReference type="AlphaFoldDB" id="A0AAD7UVV8"/>
<organism evidence="3 4">
    <name type="scientific">Lichtheimia ornata</name>
    <dbReference type="NCBI Taxonomy" id="688661"/>
    <lineage>
        <taxon>Eukaryota</taxon>
        <taxon>Fungi</taxon>
        <taxon>Fungi incertae sedis</taxon>
        <taxon>Mucoromycota</taxon>
        <taxon>Mucoromycotina</taxon>
        <taxon>Mucoromycetes</taxon>
        <taxon>Mucorales</taxon>
        <taxon>Lichtheimiaceae</taxon>
        <taxon>Lichtheimia</taxon>
    </lineage>
</organism>
<sequence>MSSKRQKALNVTKTNKRSPQDTRTSAKRLALADKNNQPCENDDTENAPPLLATPPPSQGRTSTPEEGTSSTSDASEVENGSSHDEAEHQHHHHHQQQQPLQQLQVKHIDDSRFYFCVAEKESDTNKLKEGVRQFIYLENAFPTNEECELECVKLCRKIKGWDDDDKRRVIVSKETSKIFMNTVSSTRSSLQTSMKRALLAFEFDPENLPPPCKMRSKKQYRYLVDGARFARAGHRADGGLLQNEVLGRLIHIVFHNTKAGPCRLKAKNDVVSRNTITLTYCLTLYAMVSAYPFKVPDPRMNDTFRRQDGYWLWLYKRTMQGKGNGDECIDWQAVHQVQSSIIDNLSDQGNDGAPESKLLYQAAIKDGEYVSSDENE</sequence>
<evidence type="ECO:0000313" key="4">
    <source>
        <dbReference type="Proteomes" id="UP001234581"/>
    </source>
</evidence>
<feature type="region of interest" description="Disordered" evidence="1">
    <location>
        <begin position="1"/>
        <end position="102"/>
    </location>
</feature>
<protein>
    <submittedName>
        <fullName evidence="3">Uncharacterized protein</fullName>
    </submittedName>
</protein>
<evidence type="ECO:0000313" key="2">
    <source>
        <dbReference type="EMBL" id="KAJ8654383.1"/>
    </source>
</evidence>
<accession>A0AAD7UVV8</accession>
<proteinExistence type="predicted"/>
<gene>
    <name evidence="3" type="ORF">O0I10_009755</name>
    <name evidence="2" type="ORF">O0I10_009951</name>
</gene>
<reference evidence="3 4" key="1">
    <citation type="submission" date="2023-03" db="EMBL/GenBank/DDBJ databases">
        <title>Genome sequence of Lichtheimia ornata CBS 291.66.</title>
        <authorList>
            <person name="Mohabir J.T."/>
            <person name="Shea T.P."/>
            <person name="Kurbessoian T."/>
            <person name="Berby B."/>
            <person name="Fontaine J."/>
            <person name="Livny J."/>
            <person name="Gnirke A."/>
            <person name="Stajich J.E."/>
            <person name="Cuomo C.A."/>
        </authorList>
    </citation>
    <scope>NUCLEOTIDE SEQUENCE [LARGE SCALE GENOMIC DNA]</scope>
    <source>
        <strain evidence="3">CBS 291.66</strain>
    </source>
</reference>
<feature type="compositionally biased region" description="Low complexity" evidence="1">
    <location>
        <begin position="61"/>
        <end position="72"/>
    </location>
</feature>
<name>A0AAD7UVV8_9FUNG</name>
<dbReference type="GeneID" id="83217160"/>
<evidence type="ECO:0000256" key="1">
    <source>
        <dbReference type="SAM" id="MobiDB-lite"/>
    </source>
</evidence>
<evidence type="ECO:0000313" key="3">
    <source>
        <dbReference type="EMBL" id="KAJ8654573.1"/>
    </source>
</evidence>
<dbReference type="EMBL" id="JARTCD010000059">
    <property type="protein sequence ID" value="KAJ8654573.1"/>
    <property type="molecule type" value="Genomic_DNA"/>
</dbReference>
<dbReference type="EMBL" id="JARTCD010000062">
    <property type="protein sequence ID" value="KAJ8654383.1"/>
    <property type="molecule type" value="Genomic_DNA"/>
</dbReference>
<keyword evidence="4" id="KW-1185">Reference proteome</keyword>